<keyword evidence="1" id="KW-0808">Transferase</keyword>
<dbReference type="PRINTS" id="PR00869">
    <property type="entry name" value="DNAPOLX"/>
</dbReference>
<keyword evidence="2" id="KW-0548">Nucleotidyltransferase</keyword>
<name>X1SU79_9ZZZZ</name>
<organism evidence="4">
    <name type="scientific">marine sediment metagenome</name>
    <dbReference type="NCBI Taxonomy" id="412755"/>
    <lineage>
        <taxon>unclassified sequences</taxon>
        <taxon>metagenomes</taxon>
        <taxon>ecological metagenomes</taxon>
    </lineage>
</organism>
<dbReference type="Gene3D" id="3.30.460.10">
    <property type="entry name" value="Beta Polymerase, domain 2"/>
    <property type="match status" value="1"/>
</dbReference>
<evidence type="ECO:0000256" key="1">
    <source>
        <dbReference type="ARBA" id="ARBA00022679"/>
    </source>
</evidence>
<sequence length="169" mass="18865">ELEKAKVIAEKLKSLLAPVCEKIEVAGSIRRQKPKVGDIELLCIPRYVAGVDQLDREIGGLMVQGILAFRRNKRGSRIYGSKNKLLVHINGIGVDIFSTDEQCWPVALVVRTGGKATNMRIATAALRKGWRFHAYGSGFSTPDGEIVCRSEREVFEAVGLPYQEPWERR</sequence>
<dbReference type="EMBL" id="BARW01024850">
    <property type="protein sequence ID" value="GAI96622.1"/>
    <property type="molecule type" value="Genomic_DNA"/>
</dbReference>
<dbReference type="InterPro" id="IPR002008">
    <property type="entry name" value="DNA_pol_X_beta-like"/>
</dbReference>
<dbReference type="GO" id="GO:0006303">
    <property type="term" value="P:double-strand break repair via nonhomologous end joining"/>
    <property type="evidence" value="ECO:0007669"/>
    <property type="project" value="TreeGrafter"/>
</dbReference>
<accession>X1SU79</accession>
<dbReference type="GO" id="GO:0003887">
    <property type="term" value="F:DNA-directed DNA polymerase activity"/>
    <property type="evidence" value="ECO:0007669"/>
    <property type="project" value="InterPro"/>
</dbReference>
<dbReference type="GO" id="GO:0003677">
    <property type="term" value="F:DNA binding"/>
    <property type="evidence" value="ECO:0007669"/>
    <property type="project" value="InterPro"/>
</dbReference>
<dbReference type="GO" id="GO:0005634">
    <property type="term" value="C:nucleus"/>
    <property type="evidence" value="ECO:0007669"/>
    <property type="project" value="TreeGrafter"/>
</dbReference>
<dbReference type="InterPro" id="IPR029398">
    <property type="entry name" value="PolB_thumb"/>
</dbReference>
<protein>
    <recommendedName>
        <fullName evidence="3">DNA polymerase beta thumb domain-containing protein</fullName>
    </recommendedName>
</protein>
<dbReference type="Gene3D" id="3.30.210.10">
    <property type="entry name" value="DNA polymerase, thumb domain"/>
    <property type="match status" value="1"/>
</dbReference>
<reference evidence="4" key="1">
    <citation type="journal article" date="2014" name="Front. Microbiol.">
        <title>High frequency of phylogenetically diverse reductive dehalogenase-homologous genes in deep subseafloor sedimentary metagenomes.</title>
        <authorList>
            <person name="Kawai M."/>
            <person name="Futagami T."/>
            <person name="Toyoda A."/>
            <person name="Takaki Y."/>
            <person name="Nishi S."/>
            <person name="Hori S."/>
            <person name="Arai W."/>
            <person name="Tsubouchi T."/>
            <person name="Morono Y."/>
            <person name="Uchiyama I."/>
            <person name="Ito T."/>
            <person name="Fujiyama A."/>
            <person name="Inagaki F."/>
            <person name="Takami H."/>
        </authorList>
    </citation>
    <scope>NUCLEOTIDE SEQUENCE</scope>
    <source>
        <strain evidence="4">Expedition CK06-06</strain>
    </source>
</reference>
<dbReference type="InterPro" id="IPR037160">
    <property type="entry name" value="DNA_Pol_thumb_sf"/>
</dbReference>
<evidence type="ECO:0000313" key="4">
    <source>
        <dbReference type="EMBL" id="GAI96622.1"/>
    </source>
</evidence>
<evidence type="ECO:0000259" key="3">
    <source>
        <dbReference type="Pfam" id="PF14791"/>
    </source>
</evidence>
<dbReference type="PANTHER" id="PTHR11276:SF28">
    <property type="entry name" value="DNA POLYMERASE LAMBDA"/>
    <property type="match status" value="1"/>
</dbReference>
<comment type="caution">
    <text evidence="4">The sequence shown here is derived from an EMBL/GenBank/DDBJ whole genome shotgun (WGS) entry which is preliminary data.</text>
</comment>
<dbReference type="Pfam" id="PF14791">
    <property type="entry name" value="DNA_pol_B_thumb"/>
    <property type="match status" value="1"/>
</dbReference>
<feature type="domain" description="DNA polymerase beta thumb" evidence="3">
    <location>
        <begin position="107"/>
        <end position="168"/>
    </location>
</feature>
<dbReference type="PANTHER" id="PTHR11276">
    <property type="entry name" value="DNA POLYMERASE TYPE-X FAMILY MEMBER"/>
    <property type="match status" value="1"/>
</dbReference>
<proteinExistence type="predicted"/>
<dbReference type="InterPro" id="IPR043519">
    <property type="entry name" value="NT_sf"/>
</dbReference>
<dbReference type="PRINTS" id="PR00870">
    <property type="entry name" value="DNAPOLXBETA"/>
</dbReference>
<evidence type="ECO:0000256" key="2">
    <source>
        <dbReference type="ARBA" id="ARBA00022695"/>
    </source>
</evidence>
<feature type="non-terminal residue" evidence="4">
    <location>
        <position position="1"/>
    </location>
</feature>
<dbReference type="AlphaFoldDB" id="X1SU79"/>
<dbReference type="SUPFAM" id="SSF81301">
    <property type="entry name" value="Nucleotidyltransferase"/>
    <property type="match status" value="1"/>
</dbReference>
<gene>
    <name evidence="4" type="ORF">S12H4_40878</name>
</gene>
<dbReference type="InterPro" id="IPR022312">
    <property type="entry name" value="DNA_pol_X"/>
</dbReference>